<dbReference type="Gene3D" id="2.60.120.10">
    <property type="entry name" value="Jelly Rolls"/>
    <property type="match status" value="1"/>
</dbReference>
<dbReference type="EMBL" id="BLLF01000135">
    <property type="protein sequence ID" value="GFH08073.1"/>
    <property type="molecule type" value="Genomic_DNA"/>
</dbReference>
<organism evidence="2 3">
    <name type="scientific">Haematococcus lacustris</name>
    <name type="common">Green alga</name>
    <name type="synonym">Haematococcus pluvialis</name>
    <dbReference type="NCBI Taxonomy" id="44745"/>
    <lineage>
        <taxon>Eukaryota</taxon>
        <taxon>Viridiplantae</taxon>
        <taxon>Chlorophyta</taxon>
        <taxon>core chlorophytes</taxon>
        <taxon>Chlorophyceae</taxon>
        <taxon>CS clade</taxon>
        <taxon>Chlamydomonadales</taxon>
        <taxon>Haematococcaceae</taxon>
        <taxon>Haematococcus</taxon>
    </lineage>
</organism>
<comment type="caution">
    <text evidence="2">The sequence shown here is derived from an EMBL/GenBank/DDBJ whole genome shotgun (WGS) entry which is preliminary data.</text>
</comment>
<evidence type="ECO:0000313" key="2">
    <source>
        <dbReference type="EMBL" id="GFH08073.1"/>
    </source>
</evidence>
<reference evidence="2 3" key="1">
    <citation type="submission" date="2020-02" db="EMBL/GenBank/DDBJ databases">
        <title>Draft genome sequence of Haematococcus lacustris strain NIES-144.</title>
        <authorList>
            <person name="Morimoto D."/>
            <person name="Nakagawa S."/>
            <person name="Yoshida T."/>
            <person name="Sawayama S."/>
        </authorList>
    </citation>
    <scope>NUCLEOTIDE SEQUENCE [LARGE SCALE GENOMIC DNA]</scope>
    <source>
        <strain evidence="2 3">NIES-144</strain>
    </source>
</reference>
<dbReference type="Proteomes" id="UP000485058">
    <property type="component" value="Unassembled WGS sequence"/>
</dbReference>
<proteinExistence type="predicted"/>
<dbReference type="PROSITE" id="PS50042">
    <property type="entry name" value="CNMP_BINDING_3"/>
    <property type="match status" value="1"/>
</dbReference>
<feature type="non-terminal residue" evidence="2">
    <location>
        <position position="1"/>
    </location>
</feature>
<evidence type="ECO:0000259" key="1">
    <source>
        <dbReference type="PROSITE" id="PS50042"/>
    </source>
</evidence>
<name>A0A699YDG6_HAELA</name>
<protein>
    <submittedName>
        <fullName evidence="2">Cyclic nucleotide-binding domain-containing protein</fullName>
    </submittedName>
</protein>
<sequence length="66" mass="7121">AGDLGLEMYIIRKGNVAVVGKQSQLMGLLGQGDYFGEIALFTQVRPRAAQRLGRVLAPVMDDSPMT</sequence>
<keyword evidence="3" id="KW-1185">Reference proteome</keyword>
<dbReference type="AlphaFoldDB" id="A0A699YDG6"/>
<dbReference type="CDD" id="cd00038">
    <property type="entry name" value="CAP_ED"/>
    <property type="match status" value="1"/>
</dbReference>
<dbReference type="InterPro" id="IPR014710">
    <property type="entry name" value="RmlC-like_jellyroll"/>
</dbReference>
<evidence type="ECO:0000313" key="3">
    <source>
        <dbReference type="Proteomes" id="UP000485058"/>
    </source>
</evidence>
<dbReference type="Pfam" id="PF00027">
    <property type="entry name" value="cNMP_binding"/>
    <property type="match status" value="1"/>
</dbReference>
<gene>
    <name evidence="2" type="ORF">HaLaN_02979</name>
</gene>
<dbReference type="InterPro" id="IPR018490">
    <property type="entry name" value="cNMP-bd_dom_sf"/>
</dbReference>
<accession>A0A699YDG6</accession>
<dbReference type="InterPro" id="IPR000595">
    <property type="entry name" value="cNMP-bd_dom"/>
</dbReference>
<dbReference type="SUPFAM" id="SSF51206">
    <property type="entry name" value="cAMP-binding domain-like"/>
    <property type="match status" value="1"/>
</dbReference>
<feature type="domain" description="Cyclic nucleotide-binding" evidence="1">
    <location>
        <begin position="1"/>
        <end position="49"/>
    </location>
</feature>